<evidence type="ECO:0000313" key="11">
    <source>
        <dbReference type="Proteomes" id="UP000594688"/>
    </source>
</evidence>
<keyword evidence="3" id="KW-0808">Transferase</keyword>
<protein>
    <recommendedName>
        <fullName evidence="2">non-specific protein-tyrosine kinase</fullName>
        <ecNumber evidence="2">2.7.10.2</ecNumber>
    </recommendedName>
</protein>
<dbReference type="InterPro" id="IPR005702">
    <property type="entry name" value="Wzc-like_C"/>
</dbReference>
<dbReference type="EMBL" id="CP048685">
    <property type="protein sequence ID" value="QPJ62605.1"/>
    <property type="molecule type" value="Genomic_DNA"/>
</dbReference>
<sequence length="208" mass="23074">MSALGPCQEIINSIWTDENKEDRKAILFTGSVKGEGVSGITYNLALVMAEVRAAKVCLIDANFKNPSLHKRLKKENQAGFRDVLTGGCSLSDAIQETEVSNFDIITNGEVDSAKTANVEPNSVRAIIDKLKTRYDFVILDSSSISQDTTPLVLAGQVDGVVLVIRAGKTRYEVVQKSKEQLEFVRAQIFGVVLNRRKYFIPKFIYRNL</sequence>
<evidence type="ECO:0000256" key="1">
    <source>
        <dbReference type="ARBA" id="ARBA00007316"/>
    </source>
</evidence>
<keyword evidence="6" id="KW-0067">ATP-binding</keyword>
<dbReference type="NCBIfam" id="TIGR01007">
    <property type="entry name" value="eps_fam"/>
    <property type="match status" value="1"/>
</dbReference>
<evidence type="ECO:0000256" key="5">
    <source>
        <dbReference type="ARBA" id="ARBA00022777"/>
    </source>
</evidence>
<evidence type="ECO:0000256" key="7">
    <source>
        <dbReference type="ARBA" id="ARBA00023137"/>
    </source>
</evidence>
<dbReference type="AlphaFoldDB" id="A0A7T0BX87"/>
<dbReference type="GO" id="GO:0005886">
    <property type="term" value="C:plasma membrane"/>
    <property type="evidence" value="ECO:0007669"/>
    <property type="project" value="TreeGrafter"/>
</dbReference>
<dbReference type="CDD" id="cd05387">
    <property type="entry name" value="BY-kinase"/>
    <property type="match status" value="1"/>
</dbReference>
<dbReference type="GO" id="GO:0005524">
    <property type="term" value="F:ATP binding"/>
    <property type="evidence" value="ECO:0007669"/>
    <property type="project" value="UniProtKB-KW"/>
</dbReference>
<dbReference type="PANTHER" id="PTHR32309">
    <property type="entry name" value="TYROSINE-PROTEIN KINASE"/>
    <property type="match status" value="1"/>
</dbReference>
<comment type="catalytic activity">
    <reaction evidence="8">
        <text>L-tyrosyl-[protein] + ATP = O-phospho-L-tyrosyl-[protein] + ADP + H(+)</text>
        <dbReference type="Rhea" id="RHEA:10596"/>
        <dbReference type="Rhea" id="RHEA-COMP:10136"/>
        <dbReference type="Rhea" id="RHEA-COMP:20101"/>
        <dbReference type="ChEBI" id="CHEBI:15378"/>
        <dbReference type="ChEBI" id="CHEBI:30616"/>
        <dbReference type="ChEBI" id="CHEBI:46858"/>
        <dbReference type="ChEBI" id="CHEBI:61978"/>
        <dbReference type="ChEBI" id="CHEBI:456216"/>
        <dbReference type="EC" id="2.7.10.2"/>
    </reaction>
</comment>
<keyword evidence="4" id="KW-0547">Nucleotide-binding</keyword>
<evidence type="ECO:0000313" key="10">
    <source>
        <dbReference type="EMBL" id="QPJ62605.1"/>
    </source>
</evidence>
<organism evidence="10 11">
    <name type="scientific">Candidatus Nitronauta litoralis</name>
    <dbReference type="NCBI Taxonomy" id="2705533"/>
    <lineage>
        <taxon>Bacteria</taxon>
        <taxon>Pseudomonadati</taxon>
        <taxon>Nitrospinota/Tectimicrobiota group</taxon>
        <taxon>Nitrospinota</taxon>
        <taxon>Nitrospinia</taxon>
        <taxon>Nitrospinales</taxon>
        <taxon>Nitrospinaceae</taxon>
        <taxon>Candidatus Nitronauta</taxon>
    </lineage>
</organism>
<dbReference type="EC" id="2.7.10.2" evidence="2"/>
<dbReference type="InterPro" id="IPR027417">
    <property type="entry name" value="P-loop_NTPase"/>
</dbReference>
<comment type="similarity">
    <text evidence="1">Belongs to the CpsD/CapB family.</text>
</comment>
<dbReference type="Proteomes" id="UP000594688">
    <property type="component" value="Chromosome"/>
</dbReference>
<evidence type="ECO:0000259" key="9">
    <source>
        <dbReference type="Pfam" id="PF13614"/>
    </source>
</evidence>
<name>A0A7T0BX87_9BACT</name>
<dbReference type="PANTHER" id="PTHR32309:SF13">
    <property type="entry name" value="FERRIC ENTEROBACTIN TRANSPORT PROTEIN FEPE"/>
    <property type="match status" value="1"/>
</dbReference>
<feature type="domain" description="AAA" evidence="9">
    <location>
        <begin position="34"/>
        <end position="143"/>
    </location>
</feature>
<evidence type="ECO:0000256" key="6">
    <source>
        <dbReference type="ARBA" id="ARBA00022840"/>
    </source>
</evidence>
<evidence type="ECO:0000256" key="2">
    <source>
        <dbReference type="ARBA" id="ARBA00011903"/>
    </source>
</evidence>
<keyword evidence="5 10" id="KW-0418">Kinase</keyword>
<dbReference type="InterPro" id="IPR025669">
    <property type="entry name" value="AAA_dom"/>
</dbReference>
<dbReference type="Gene3D" id="3.40.50.300">
    <property type="entry name" value="P-loop containing nucleotide triphosphate hydrolases"/>
    <property type="match status" value="1"/>
</dbReference>
<dbReference type="InterPro" id="IPR050445">
    <property type="entry name" value="Bact_polysacc_biosynth/exp"/>
</dbReference>
<dbReference type="Pfam" id="PF13614">
    <property type="entry name" value="AAA_31"/>
    <property type="match status" value="1"/>
</dbReference>
<evidence type="ECO:0000256" key="4">
    <source>
        <dbReference type="ARBA" id="ARBA00022741"/>
    </source>
</evidence>
<evidence type="ECO:0000256" key="3">
    <source>
        <dbReference type="ARBA" id="ARBA00022679"/>
    </source>
</evidence>
<accession>A0A7T0BX87</accession>
<evidence type="ECO:0000256" key="8">
    <source>
        <dbReference type="ARBA" id="ARBA00051245"/>
    </source>
</evidence>
<reference evidence="10 11" key="1">
    <citation type="submission" date="2020-02" db="EMBL/GenBank/DDBJ databases">
        <title>Genomic and physiological characterization of two novel Nitrospinaceae genera.</title>
        <authorList>
            <person name="Mueller A.J."/>
            <person name="Jung M.-Y."/>
            <person name="Strachan C.R."/>
            <person name="Herbold C.W."/>
            <person name="Kirkegaard R.H."/>
            <person name="Daims H."/>
        </authorList>
    </citation>
    <scope>NUCLEOTIDE SEQUENCE [LARGE SCALE GENOMIC DNA]</scope>
    <source>
        <strain evidence="10">EB</strain>
    </source>
</reference>
<dbReference type="GO" id="GO:0004715">
    <property type="term" value="F:non-membrane spanning protein tyrosine kinase activity"/>
    <property type="evidence" value="ECO:0007669"/>
    <property type="project" value="UniProtKB-EC"/>
</dbReference>
<gene>
    <name evidence="10" type="ORF">G3M70_12275</name>
</gene>
<keyword evidence="7" id="KW-0829">Tyrosine-protein kinase</keyword>
<dbReference type="SUPFAM" id="SSF52540">
    <property type="entry name" value="P-loop containing nucleoside triphosphate hydrolases"/>
    <property type="match status" value="1"/>
</dbReference>
<proteinExistence type="inferred from homology"/>
<dbReference type="KEGG" id="nli:G3M70_12275"/>